<keyword evidence="2" id="KW-1185">Reference proteome</keyword>
<name>A0ACC0IJ17_9ERIC</name>
<protein>
    <submittedName>
        <fullName evidence="1">Uncharacterized protein</fullName>
    </submittedName>
</protein>
<organism evidence="1 2">
    <name type="scientific">Camellia lanceoleosa</name>
    <dbReference type="NCBI Taxonomy" id="1840588"/>
    <lineage>
        <taxon>Eukaryota</taxon>
        <taxon>Viridiplantae</taxon>
        <taxon>Streptophyta</taxon>
        <taxon>Embryophyta</taxon>
        <taxon>Tracheophyta</taxon>
        <taxon>Spermatophyta</taxon>
        <taxon>Magnoliopsida</taxon>
        <taxon>eudicotyledons</taxon>
        <taxon>Gunneridae</taxon>
        <taxon>Pentapetalae</taxon>
        <taxon>asterids</taxon>
        <taxon>Ericales</taxon>
        <taxon>Theaceae</taxon>
        <taxon>Camellia</taxon>
    </lineage>
</organism>
<proteinExistence type="predicted"/>
<sequence length="69" mass="7275">MIDCVFQFGKDGVKNRGVVRTQRHSRVCSGQLSHASGPTRPPVVSGICCCAPRSSTFVLPLHATPPGGL</sequence>
<dbReference type="EMBL" id="CM045763">
    <property type="protein sequence ID" value="KAI8023826.1"/>
    <property type="molecule type" value="Genomic_DNA"/>
</dbReference>
<reference evidence="1 2" key="1">
    <citation type="journal article" date="2022" name="Plant J.">
        <title>Chromosome-level genome of Camellia lanceoleosa provides a valuable resource for understanding genome evolution and self-incompatibility.</title>
        <authorList>
            <person name="Gong W."/>
            <person name="Xiao S."/>
            <person name="Wang L."/>
            <person name="Liao Z."/>
            <person name="Chang Y."/>
            <person name="Mo W."/>
            <person name="Hu G."/>
            <person name="Li W."/>
            <person name="Zhao G."/>
            <person name="Zhu H."/>
            <person name="Hu X."/>
            <person name="Ji K."/>
            <person name="Xiang X."/>
            <person name="Song Q."/>
            <person name="Yuan D."/>
            <person name="Jin S."/>
            <person name="Zhang L."/>
        </authorList>
    </citation>
    <scope>NUCLEOTIDE SEQUENCE [LARGE SCALE GENOMIC DNA]</scope>
    <source>
        <strain evidence="1">SQ_2022a</strain>
    </source>
</reference>
<accession>A0ACC0IJ17</accession>
<comment type="caution">
    <text evidence="1">The sequence shown here is derived from an EMBL/GenBank/DDBJ whole genome shotgun (WGS) entry which is preliminary data.</text>
</comment>
<gene>
    <name evidence="1" type="ORF">LOK49_LG03G03318</name>
</gene>
<evidence type="ECO:0000313" key="1">
    <source>
        <dbReference type="EMBL" id="KAI8023826.1"/>
    </source>
</evidence>
<dbReference type="Proteomes" id="UP001060215">
    <property type="component" value="Chromosome 6"/>
</dbReference>
<evidence type="ECO:0000313" key="2">
    <source>
        <dbReference type="Proteomes" id="UP001060215"/>
    </source>
</evidence>